<reference evidence="17" key="2">
    <citation type="submission" date="2025-08" db="UniProtKB">
        <authorList>
            <consortium name="Ensembl"/>
        </authorList>
    </citation>
    <scope>IDENTIFICATION</scope>
</reference>
<evidence type="ECO:0000256" key="14">
    <source>
        <dbReference type="ARBA" id="ARBA00046245"/>
    </source>
</evidence>
<dbReference type="OMA" id="WGRTEHC"/>
<dbReference type="GO" id="GO:0034599">
    <property type="term" value="P:cellular response to oxidative stress"/>
    <property type="evidence" value="ECO:0007669"/>
    <property type="project" value="Ensembl"/>
</dbReference>
<evidence type="ECO:0000256" key="10">
    <source>
        <dbReference type="ARBA" id="ARBA00023136"/>
    </source>
</evidence>
<comment type="subcellular location">
    <subcellularLocation>
        <location evidence="2">Cell membrane</location>
        <topology evidence="2">Peripheral membrane protein</topology>
    </subcellularLocation>
    <subcellularLocation>
        <location evidence="1">Cytoplasmic vesicle membrane</location>
    </subcellularLocation>
    <subcellularLocation>
        <location evidence="13">Presynapse</location>
    </subcellularLocation>
</comment>
<gene>
    <name evidence="17" type="primary">TBC1D24</name>
</gene>
<dbReference type="Gene3D" id="1.10.472.80">
    <property type="entry name" value="Ypt/Rab-GAP domain of gyp1p, domain 3"/>
    <property type="match status" value="1"/>
</dbReference>
<evidence type="ECO:0000256" key="5">
    <source>
        <dbReference type="ARBA" id="ARBA00022468"/>
    </source>
</evidence>
<evidence type="ECO:0000256" key="7">
    <source>
        <dbReference type="ARBA" id="ARBA00022490"/>
    </source>
</evidence>
<dbReference type="GO" id="GO:0005886">
    <property type="term" value="C:plasma membrane"/>
    <property type="evidence" value="ECO:0007669"/>
    <property type="project" value="UniProtKB-SubCell"/>
</dbReference>
<keyword evidence="7" id="KW-0963">Cytoplasm</keyword>
<feature type="domain" description="TLDc" evidence="16">
    <location>
        <begin position="215"/>
        <end position="398"/>
    </location>
</feature>
<dbReference type="HOGENOM" id="CLU_018035_1_1_1"/>
<dbReference type="InterPro" id="IPR006571">
    <property type="entry name" value="TLDc_dom"/>
</dbReference>
<dbReference type="STRING" id="8840.ENSAPLP00000005296"/>
<dbReference type="FunFam" id="1.10.472.80:FF:000032">
    <property type="entry name" value="TBC1 domain family member 24 isoform X1"/>
    <property type="match status" value="1"/>
</dbReference>
<evidence type="ECO:0000256" key="12">
    <source>
        <dbReference type="ARBA" id="ARBA00023329"/>
    </source>
</evidence>
<feature type="region of interest" description="Disordered" evidence="15">
    <location>
        <begin position="294"/>
        <end position="318"/>
    </location>
</feature>
<feature type="compositionally biased region" description="Low complexity" evidence="15">
    <location>
        <begin position="304"/>
        <end position="318"/>
    </location>
</feature>
<keyword evidence="6" id="KW-1003">Cell membrane</keyword>
<dbReference type="Pfam" id="PF07534">
    <property type="entry name" value="TLD"/>
    <property type="match status" value="1"/>
</dbReference>
<keyword evidence="9" id="KW-0770">Synapse</keyword>
<dbReference type="GO" id="GO:0061564">
    <property type="term" value="P:axon development"/>
    <property type="evidence" value="ECO:0007669"/>
    <property type="project" value="Ensembl"/>
</dbReference>
<dbReference type="AlphaFoldDB" id="U3IDH4"/>
<keyword evidence="18" id="KW-1185">Reference proteome</keyword>
<dbReference type="Ensembl" id="ENSAPLT00000005926.2">
    <property type="protein sequence ID" value="ENSAPLP00000005296.2"/>
    <property type="gene ID" value="ENSAPLG00000005732.2"/>
</dbReference>
<dbReference type="GO" id="GO:0005096">
    <property type="term" value="F:GTPase activator activity"/>
    <property type="evidence" value="ECO:0007669"/>
    <property type="project" value="UniProtKB-KW"/>
</dbReference>
<dbReference type="GO" id="GO:1900408">
    <property type="term" value="P:negative regulation of cellular response to oxidative stress"/>
    <property type="evidence" value="ECO:0007669"/>
    <property type="project" value="Ensembl"/>
</dbReference>
<keyword evidence="11" id="KW-0966">Cell projection</keyword>
<accession>U3IDH4</accession>
<dbReference type="PROSITE" id="PS51886">
    <property type="entry name" value="TLDC"/>
    <property type="match status" value="1"/>
</dbReference>
<evidence type="ECO:0000259" key="16">
    <source>
        <dbReference type="PROSITE" id="PS51886"/>
    </source>
</evidence>
<proteinExistence type="predicted"/>
<dbReference type="SUPFAM" id="SSF47923">
    <property type="entry name" value="Ypt/Rab-GAP domain of gyp1p"/>
    <property type="match status" value="1"/>
</dbReference>
<keyword evidence="10" id="KW-0472">Membrane</keyword>
<keyword evidence="8" id="KW-0597">Phosphoprotein</keyword>
<dbReference type="Pfam" id="PF00566">
    <property type="entry name" value="RabGAP-TBC"/>
    <property type="match status" value="1"/>
</dbReference>
<evidence type="ECO:0000256" key="13">
    <source>
        <dbReference type="ARBA" id="ARBA00034106"/>
    </source>
</evidence>
<protein>
    <recommendedName>
        <fullName evidence="4">TBC1 domain family member 24</fullName>
    </recommendedName>
</protein>
<dbReference type="Proteomes" id="UP000016666">
    <property type="component" value="Chromosome 15"/>
</dbReference>
<evidence type="ECO:0000256" key="8">
    <source>
        <dbReference type="ARBA" id="ARBA00022553"/>
    </source>
</evidence>
<name>U3IDH4_ANAPP</name>
<evidence type="ECO:0000256" key="6">
    <source>
        <dbReference type="ARBA" id="ARBA00022475"/>
    </source>
</evidence>
<reference evidence="17 18" key="1">
    <citation type="submission" date="2017-10" db="EMBL/GenBank/DDBJ databases">
        <title>A new Pekin duck reference genome.</title>
        <authorList>
            <person name="Hou Z.-C."/>
            <person name="Zhou Z.-K."/>
            <person name="Zhu F."/>
            <person name="Hou S.-S."/>
        </authorList>
    </citation>
    <scope>NUCLEOTIDE SEQUENCE [LARGE SCALE GENOMIC DNA]</scope>
</reference>
<dbReference type="InterPro" id="IPR000195">
    <property type="entry name" value="Rab-GAP-TBC_dom"/>
</dbReference>
<evidence type="ECO:0000256" key="2">
    <source>
        <dbReference type="ARBA" id="ARBA00004202"/>
    </source>
</evidence>
<dbReference type="PANTHER" id="PTHR23354">
    <property type="entry name" value="NUCLEOLAR PROTEIN 7/ESTROGEN RECEPTOR COACTIVATOR-RELATED"/>
    <property type="match status" value="1"/>
</dbReference>
<comment type="function">
    <text evidence="14">May act as a GTPase-activating protein for Rab family protein(s). Involved in neuronal projections development, probably through a negative modulation of ARF6 function. Involved in the regulation of synaptic vesicle trafficking.</text>
</comment>
<reference evidence="17" key="3">
    <citation type="submission" date="2025-09" db="UniProtKB">
        <authorList>
            <consortium name="Ensembl"/>
        </authorList>
    </citation>
    <scope>IDENTIFICATION</scope>
</reference>
<dbReference type="GeneTree" id="ENSGT00410000025739"/>
<evidence type="ECO:0000256" key="9">
    <source>
        <dbReference type="ARBA" id="ARBA00023018"/>
    </source>
</evidence>
<dbReference type="GO" id="GO:0016358">
    <property type="term" value="P:dendrite development"/>
    <property type="evidence" value="ECO:0007669"/>
    <property type="project" value="Ensembl"/>
</dbReference>
<evidence type="ECO:0000256" key="15">
    <source>
        <dbReference type="SAM" id="MobiDB-lite"/>
    </source>
</evidence>
<dbReference type="GO" id="GO:0030659">
    <property type="term" value="C:cytoplasmic vesicle membrane"/>
    <property type="evidence" value="ECO:0007669"/>
    <property type="project" value="UniProtKB-SubCell"/>
</dbReference>
<comment type="subunit">
    <text evidence="3">Interacts with ARF6.</text>
</comment>
<dbReference type="GO" id="GO:0048488">
    <property type="term" value="P:synaptic vesicle endocytosis"/>
    <property type="evidence" value="ECO:0007669"/>
    <property type="project" value="Ensembl"/>
</dbReference>
<evidence type="ECO:0000313" key="18">
    <source>
        <dbReference type="Proteomes" id="UP000016666"/>
    </source>
</evidence>
<keyword evidence="12" id="KW-0968">Cytoplasmic vesicle</keyword>
<dbReference type="InterPro" id="IPR035969">
    <property type="entry name" value="Rab-GAP_TBC_sf"/>
</dbReference>
<dbReference type="PANTHER" id="PTHR23354:SF122">
    <property type="entry name" value="GTPASE-ACTIVATING PROTEIN SKYWALKER"/>
    <property type="match status" value="1"/>
</dbReference>
<organism evidence="17 18">
    <name type="scientific">Anas platyrhynchos platyrhynchos</name>
    <name type="common">Northern mallard</name>
    <dbReference type="NCBI Taxonomy" id="8840"/>
    <lineage>
        <taxon>Eukaryota</taxon>
        <taxon>Metazoa</taxon>
        <taxon>Chordata</taxon>
        <taxon>Craniata</taxon>
        <taxon>Vertebrata</taxon>
        <taxon>Euteleostomi</taxon>
        <taxon>Archelosauria</taxon>
        <taxon>Archosauria</taxon>
        <taxon>Dinosauria</taxon>
        <taxon>Saurischia</taxon>
        <taxon>Theropoda</taxon>
        <taxon>Coelurosauria</taxon>
        <taxon>Aves</taxon>
        <taxon>Neognathae</taxon>
        <taxon>Galloanserae</taxon>
        <taxon>Anseriformes</taxon>
        <taxon>Anatidae</taxon>
        <taxon>Anatinae</taxon>
        <taxon>Anas</taxon>
    </lineage>
</organism>
<evidence type="ECO:0000256" key="3">
    <source>
        <dbReference type="ARBA" id="ARBA00011546"/>
    </source>
</evidence>
<dbReference type="SMART" id="SM00584">
    <property type="entry name" value="TLDc"/>
    <property type="match status" value="1"/>
</dbReference>
<evidence type="ECO:0000313" key="17">
    <source>
        <dbReference type="Ensembl" id="ENSAPLP00000005296.2"/>
    </source>
</evidence>
<dbReference type="GO" id="GO:0098793">
    <property type="term" value="C:presynapse"/>
    <property type="evidence" value="ECO:0007669"/>
    <property type="project" value="UniProtKB-SubCell"/>
</dbReference>
<evidence type="ECO:0000256" key="11">
    <source>
        <dbReference type="ARBA" id="ARBA00023273"/>
    </source>
</evidence>
<keyword evidence="5" id="KW-0343">GTPase activation</keyword>
<evidence type="ECO:0000256" key="1">
    <source>
        <dbReference type="ARBA" id="ARBA00004156"/>
    </source>
</evidence>
<evidence type="ECO:0000256" key="4">
    <source>
        <dbReference type="ARBA" id="ARBA00014206"/>
    </source>
</evidence>
<sequence length="403" mass="45868">QKYNFSPQGYCRISIKALLLHYSKDEAECFEQVCRILACNDPSKRLIDQTFLAFESSCMTFGDLVNKYCQAAHKLMVAVSEDVLEVYSDWQRWLFGELPMVYIARVFDVFLVEGYKVLYRVALAILKFFHKVRAGQPMESDSVQQDIRAFVRDIAKSVSPERLLEKAFAIRLFSRKEIQLLQMANEKALQQKGITVKQKRQNVHLAVHAENFKSEIVSVKEMRDIWSWIPERFALCQPLLLFTTLEHGCSLSSERRRGGNKLSFFGTGECFVFRLQPEVERYEWVIIKHPELATSGSEPENHVSPASSTLSSRSLPSDPSDRLSPFLSARHFNLPSKTASMFMAGSSECIIIGGGDGQALYLDADLNHGRTSHCNTFNNQPLCSESFQISVLEVWGFRDTMNG</sequence>